<dbReference type="EMBL" id="JACMSC010000003">
    <property type="protein sequence ID" value="KAG6527395.1"/>
    <property type="molecule type" value="Genomic_DNA"/>
</dbReference>
<sequence length="204" mass="21519">MRFKESSMCQPSPPLFPFPLTSIPLSSLQLIPNEQDCRGIRYVHHPIARSPGRFSGAEGSEPSIGYGPRSSMTCDSFRGCARRRAAPGRTAAGSIAWTWRMTAGTTGSAEGNAGTAKRAATEGASASCTTARTVAGARGGARRAVSAATGWFAVEALCRHKNNPPDRKKAERRQPMLGQEVNSGEEEGCGGFGVGTQRSEEGDT</sequence>
<organism evidence="2 3">
    <name type="scientific">Zingiber officinale</name>
    <name type="common">Ginger</name>
    <name type="synonym">Amomum zingiber</name>
    <dbReference type="NCBI Taxonomy" id="94328"/>
    <lineage>
        <taxon>Eukaryota</taxon>
        <taxon>Viridiplantae</taxon>
        <taxon>Streptophyta</taxon>
        <taxon>Embryophyta</taxon>
        <taxon>Tracheophyta</taxon>
        <taxon>Spermatophyta</taxon>
        <taxon>Magnoliopsida</taxon>
        <taxon>Liliopsida</taxon>
        <taxon>Zingiberales</taxon>
        <taxon>Zingiberaceae</taxon>
        <taxon>Zingiber</taxon>
    </lineage>
</organism>
<evidence type="ECO:0000256" key="1">
    <source>
        <dbReference type="SAM" id="MobiDB-lite"/>
    </source>
</evidence>
<evidence type="ECO:0000313" key="3">
    <source>
        <dbReference type="Proteomes" id="UP000734854"/>
    </source>
</evidence>
<name>A0A8J5I3R8_ZINOF</name>
<feature type="region of interest" description="Disordered" evidence="1">
    <location>
        <begin position="161"/>
        <end position="204"/>
    </location>
</feature>
<accession>A0A8J5I3R8</accession>
<keyword evidence="3" id="KW-1185">Reference proteome</keyword>
<feature type="compositionally biased region" description="Basic and acidic residues" evidence="1">
    <location>
        <begin position="163"/>
        <end position="174"/>
    </location>
</feature>
<dbReference type="AlphaFoldDB" id="A0A8J5I3R8"/>
<reference evidence="2 3" key="1">
    <citation type="submission" date="2020-08" db="EMBL/GenBank/DDBJ databases">
        <title>Plant Genome Project.</title>
        <authorList>
            <person name="Zhang R.-G."/>
        </authorList>
    </citation>
    <scope>NUCLEOTIDE SEQUENCE [LARGE SCALE GENOMIC DNA]</scope>
    <source>
        <tissue evidence="2">Rhizome</tissue>
    </source>
</reference>
<gene>
    <name evidence="2" type="ORF">ZIOFF_009494</name>
</gene>
<comment type="caution">
    <text evidence="2">The sequence shown here is derived from an EMBL/GenBank/DDBJ whole genome shotgun (WGS) entry which is preliminary data.</text>
</comment>
<protein>
    <submittedName>
        <fullName evidence="2">Uncharacterized protein</fullName>
    </submittedName>
</protein>
<dbReference type="Proteomes" id="UP000734854">
    <property type="component" value="Unassembled WGS sequence"/>
</dbReference>
<evidence type="ECO:0000313" key="2">
    <source>
        <dbReference type="EMBL" id="KAG6527395.1"/>
    </source>
</evidence>
<proteinExistence type="predicted"/>